<comment type="similarity">
    <text evidence="2">Belongs to the ZIP transporter (TC 2.A.5) family.</text>
</comment>
<evidence type="ECO:0000256" key="5">
    <source>
        <dbReference type="ARBA" id="ARBA00022833"/>
    </source>
</evidence>
<evidence type="ECO:0000256" key="1">
    <source>
        <dbReference type="ARBA" id="ARBA00004651"/>
    </source>
</evidence>
<dbReference type="EMBL" id="PDOF01000001">
    <property type="protein sequence ID" value="PYZ98310.1"/>
    <property type="molecule type" value="Genomic_DNA"/>
</dbReference>
<proteinExistence type="inferred from homology"/>
<feature type="transmembrane region" description="Helical" evidence="8">
    <location>
        <begin position="187"/>
        <end position="208"/>
    </location>
</feature>
<feature type="transmembrane region" description="Helical" evidence="8">
    <location>
        <begin position="62"/>
        <end position="80"/>
    </location>
</feature>
<name>A0A2W0HE83_9BACI</name>
<keyword evidence="7 8" id="KW-0472">Membrane</keyword>
<dbReference type="Pfam" id="PF02535">
    <property type="entry name" value="Zip"/>
    <property type="match status" value="1"/>
</dbReference>
<feature type="transmembrane region" description="Helical" evidence="8">
    <location>
        <begin position="32"/>
        <end position="50"/>
    </location>
</feature>
<comment type="caution">
    <text evidence="9">The sequence shown here is derived from an EMBL/GenBank/DDBJ whole genome shotgun (WGS) entry which is preliminary data.</text>
</comment>
<evidence type="ECO:0000256" key="3">
    <source>
        <dbReference type="ARBA" id="ARBA00022475"/>
    </source>
</evidence>
<evidence type="ECO:0000313" key="9">
    <source>
        <dbReference type="EMBL" id="PYZ98310.1"/>
    </source>
</evidence>
<feature type="transmembrane region" description="Helical" evidence="8">
    <location>
        <begin position="220"/>
        <end position="239"/>
    </location>
</feature>
<feature type="transmembrane region" description="Helical" evidence="8">
    <location>
        <begin position="161"/>
        <end position="181"/>
    </location>
</feature>
<dbReference type="AlphaFoldDB" id="A0A2W0HE83"/>
<dbReference type="OrthoDB" id="9787346at2"/>
<dbReference type="GO" id="GO:0005385">
    <property type="term" value="F:zinc ion transmembrane transporter activity"/>
    <property type="evidence" value="ECO:0007669"/>
    <property type="project" value="TreeGrafter"/>
</dbReference>
<keyword evidence="4 8" id="KW-0812">Transmembrane</keyword>
<dbReference type="Proteomes" id="UP000248066">
    <property type="component" value="Unassembled WGS sequence"/>
</dbReference>
<sequence length="242" mass="25816">MPDFLVGSALAAAATAIGALPALIFRRGTHRFRDLLLGLCAGVMMAAAVFELIPRSLGMSDFIVVVLGVSGGMLFLSLLETTIPHHHLDHEGKNVRVDRKAVLIVSAIALHNLPEGLSVGVSYGSGVEGLGPLIALSIGFQNMPEGFLVAIYLIQQRVKLFIAFLVAVLTGFVEFFAAIAGYLLTGFFVTAVPFGLAFAAGSMLYVIYKELIPESHGDGNALQATYSFMAGLIGMLWLINWF</sequence>
<evidence type="ECO:0000256" key="8">
    <source>
        <dbReference type="SAM" id="Phobius"/>
    </source>
</evidence>
<reference evidence="9 10" key="1">
    <citation type="submission" date="2017-10" db="EMBL/GenBank/DDBJ databases">
        <title>Bacillus sp. nov., a halophilic bacterium isolated from a Yangshapao Lake.</title>
        <authorList>
            <person name="Wang H."/>
        </authorList>
    </citation>
    <scope>NUCLEOTIDE SEQUENCE [LARGE SCALE GENOMIC DNA]</scope>
    <source>
        <strain evidence="9 10">YSP-3</strain>
    </source>
</reference>
<keyword evidence="5" id="KW-0862">Zinc</keyword>
<accession>A0A2W0HE83</accession>
<keyword evidence="6 8" id="KW-1133">Transmembrane helix</keyword>
<gene>
    <name evidence="9" type="ORF">CR205_06850</name>
</gene>
<feature type="transmembrane region" description="Helical" evidence="8">
    <location>
        <begin position="6"/>
        <end position="25"/>
    </location>
</feature>
<keyword evidence="10" id="KW-1185">Reference proteome</keyword>
<evidence type="ECO:0000256" key="4">
    <source>
        <dbReference type="ARBA" id="ARBA00022692"/>
    </source>
</evidence>
<protein>
    <submittedName>
        <fullName evidence="9">ZIP family metal transporter</fullName>
    </submittedName>
</protein>
<dbReference type="InterPro" id="IPR003689">
    <property type="entry name" value="ZIP"/>
</dbReference>
<comment type="subcellular location">
    <subcellularLocation>
        <location evidence="1">Cell membrane</location>
        <topology evidence="1">Multi-pass membrane protein</topology>
    </subcellularLocation>
</comment>
<dbReference type="PANTHER" id="PTHR11040:SF211">
    <property type="entry name" value="ZINC TRANSPORTER ZIP11"/>
    <property type="match status" value="1"/>
</dbReference>
<evidence type="ECO:0000256" key="2">
    <source>
        <dbReference type="ARBA" id="ARBA00006939"/>
    </source>
</evidence>
<evidence type="ECO:0000313" key="10">
    <source>
        <dbReference type="Proteomes" id="UP000248066"/>
    </source>
</evidence>
<organism evidence="9 10">
    <name type="scientific">Alteribacter lacisalsi</name>
    <dbReference type="NCBI Taxonomy" id="2045244"/>
    <lineage>
        <taxon>Bacteria</taxon>
        <taxon>Bacillati</taxon>
        <taxon>Bacillota</taxon>
        <taxon>Bacilli</taxon>
        <taxon>Bacillales</taxon>
        <taxon>Bacillaceae</taxon>
        <taxon>Alteribacter</taxon>
    </lineage>
</organism>
<dbReference type="RefSeq" id="WP_110518182.1">
    <property type="nucleotide sequence ID" value="NZ_PDOF01000001.1"/>
</dbReference>
<evidence type="ECO:0000256" key="7">
    <source>
        <dbReference type="ARBA" id="ARBA00023136"/>
    </source>
</evidence>
<dbReference type="GO" id="GO:0005886">
    <property type="term" value="C:plasma membrane"/>
    <property type="evidence" value="ECO:0007669"/>
    <property type="project" value="UniProtKB-SubCell"/>
</dbReference>
<keyword evidence="3" id="KW-1003">Cell membrane</keyword>
<dbReference type="PANTHER" id="PTHR11040">
    <property type="entry name" value="ZINC/IRON TRANSPORTER"/>
    <property type="match status" value="1"/>
</dbReference>
<evidence type="ECO:0000256" key="6">
    <source>
        <dbReference type="ARBA" id="ARBA00022989"/>
    </source>
</evidence>